<dbReference type="SUPFAM" id="SSF57667">
    <property type="entry name" value="beta-beta-alpha zinc fingers"/>
    <property type="match status" value="1"/>
</dbReference>
<dbReference type="GO" id="GO:0008270">
    <property type="term" value="F:zinc ion binding"/>
    <property type="evidence" value="ECO:0007669"/>
    <property type="project" value="UniProtKB-KW"/>
</dbReference>
<keyword evidence="2" id="KW-0863">Zinc-finger</keyword>
<dbReference type="PROSITE" id="PS00028">
    <property type="entry name" value="ZINC_FINGER_C2H2_1"/>
    <property type="match status" value="1"/>
</dbReference>
<gene>
    <name evidence="5" type="ORF">BOTBODRAFT_247876</name>
</gene>
<proteinExistence type="predicted"/>
<evidence type="ECO:0000313" key="6">
    <source>
        <dbReference type="Proteomes" id="UP000027195"/>
    </source>
</evidence>
<dbReference type="Gene3D" id="3.30.160.60">
    <property type="entry name" value="Classic Zinc Finger"/>
    <property type="match status" value="1"/>
</dbReference>
<evidence type="ECO:0000259" key="4">
    <source>
        <dbReference type="PROSITE" id="PS00028"/>
    </source>
</evidence>
<keyword evidence="6" id="KW-1185">Reference proteome</keyword>
<dbReference type="InterPro" id="IPR036236">
    <property type="entry name" value="Znf_C2H2_sf"/>
</dbReference>
<accession>A0A067LTR4</accession>
<keyword evidence="1" id="KW-0479">Metal-binding</keyword>
<dbReference type="EMBL" id="KL198134">
    <property type="protein sequence ID" value="KDQ06474.1"/>
    <property type="molecule type" value="Genomic_DNA"/>
</dbReference>
<name>A0A067LTR4_BOTB1</name>
<dbReference type="AlphaFoldDB" id="A0A067LTR4"/>
<feature type="domain" description="C2H2-type" evidence="4">
    <location>
        <begin position="30"/>
        <end position="52"/>
    </location>
</feature>
<dbReference type="SMART" id="SM00451">
    <property type="entry name" value="ZnF_U1"/>
    <property type="match status" value="2"/>
</dbReference>
<organism evidence="5 6">
    <name type="scientific">Botryobasidium botryosum (strain FD-172 SS1)</name>
    <dbReference type="NCBI Taxonomy" id="930990"/>
    <lineage>
        <taxon>Eukaryota</taxon>
        <taxon>Fungi</taxon>
        <taxon>Dikarya</taxon>
        <taxon>Basidiomycota</taxon>
        <taxon>Agaricomycotina</taxon>
        <taxon>Agaricomycetes</taxon>
        <taxon>Cantharellales</taxon>
        <taxon>Botryobasidiaceae</taxon>
        <taxon>Botryobasidium</taxon>
    </lineage>
</organism>
<keyword evidence="3" id="KW-0862">Zinc</keyword>
<reference evidence="6" key="1">
    <citation type="journal article" date="2014" name="Proc. Natl. Acad. Sci. U.S.A.">
        <title>Extensive sampling of basidiomycete genomes demonstrates inadequacy of the white-rot/brown-rot paradigm for wood decay fungi.</title>
        <authorList>
            <person name="Riley R."/>
            <person name="Salamov A.A."/>
            <person name="Brown D.W."/>
            <person name="Nagy L.G."/>
            <person name="Floudas D."/>
            <person name="Held B.W."/>
            <person name="Levasseur A."/>
            <person name="Lombard V."/>
            <person name="Morin E."/>
            <person name="Otillar R."/>
            <person name="Lindquist E.A."/>
            <person name="Sun H."/>
            <person name="LaButti K.M."/>
            <person name="Schmutz J."/>
            <person name="Jabbour D."/>
            <person name="Luo H."/>
            <person name="Baker S.E."/>
            <person name="Pisabarro A.G."/>
            <person name="Walton J.D."/>
            <person name="Blanchette R.A."/>
            <person name="Henrissat B."/>
            <person name="Martin F."/>
            <person name="Cullen D."/>
            <person name="Hibbett D.S."/>
            <person name="Grigoriev I.V."/>
        </authorList>
    </citation>
    <scope>NUCLEOTIDE SEQUENCE [LARGE SCALE GENOMIC DNA]</scope>
    <source>
        <strain evidence="6">FD-172 SS1</strain>
    </source>
</reference>
<dbReference type="InParanoid" id="A0A067LTR4"/>
<dbReference type="HOGENOM" id="CLU_583919_0_0_1"/>
<dbReference type="InterPro" id="IPR022755">
    <property type="entry name" value="Znf_C2H2_jaz"/>
</dbReference>
<dbReference type="Proteomes" id="UP000027195">
    <property type="component" value="Unassembled WGS sequence"/>
</dbReference>
<dbReference type="STRING" id="930990.A0A067LTR4"/>
<protein>
    <recommendedName>
        <fullName evidence="4">C2H2-type domain-containing protein</fullName>
    </recommendedName>
</protein>
<evidence type="ECO:0000313" key="5">
    <source>
        <dbReference type="EMBL" id="KDQ06474.1"/>
    </source>
</evidence>
<sequence length="468" mass="52222">MSQQFCPRQLADNYCAVVDCPRAHDISSYCHYCNRLFASSTALESHCTGQAHKQRQKLQIVAVPCVPCQLILGSESEYRQHAYSGSHRSCIARLDDSSIVGAVVTNRKISIAPVELHSESGVEDRTWQTVGSASSRGALQSLGGNIPATKEEEYEVHARGKEAVETECTLIKSFSNYQDCVSCGFPVLLCYWETHVASIGHRRAETRSGLDVAMREAEQAQYGVMISPVEEDIDFGTVRTSSLKEGQKIVWTIMAISKGDSEIIFESTRLTLPHAPCFAVRKGESVILGKKSVPIASVILKYRGRQGHFANRVELHFQETASKKRFMITRELRAVIEPEANSAIATSYDGHLHHAAPTADVLLGEPRQPLRFAPWTEYLEAYELPQLISSALSKGSLGGKIGTIQEHFMPRSLRMESYINYWQVLLHVEEHQLIENLRSFRLTNVPLNQHGRYHFLSVPGLGDNRLLA</sequence>
<evidence type="ECO:0000256" key="2">
    <source>
        <dbReference type="ARBA" id="ARBA00022771"/>
    </source>
</evidence>
<dbReference type="InterPro" id="IPR013087">
    <property type="entry name" value="Znf_C2H2_type"/>
</dbReference>
<evidence type="ECO:0000256" key="1">
    <source>
        <dbReference type="ARBA" id="ARBA00022723"/>
    </source>
</evidence>
<dbReference type="GO" id="GO:0003676">
    <property type="term" value="F:nucleic acid binding"/>
    <property type="evidence" value="ECO:0007669"/>
    <property type="project" value="InterPro"/>
</dbReference>
<evidence type="ECO:0000256" key="3">
    <source>
        <dbReference type="ARBA" id="ARBA00022833"/>
    </source>
</evidence>
<dbReference type="InterPro" id="IPR003604">
    <property type="entry name" value="Matrin/U1-like-C_Znf_C2H2"/>
</dbReference>
<dbReference type="Pfam" id="PF12171">
    <property type="entry name" value="zf-C2H2_jaz"/>
    <property type="match status" value="1"/>
</dbReference>